<accession>A0A8C3S3E7</accession>
<proteinExistence type="predicted"/>
<dbReference type="Proteomes" id="UP000694403">
    <property type="component" value="Unplaced"/>
</dbReference>
<dbReference type="InterPro" id="IPR050617">
    <property type="entry name" value="E3_ligase_FN3/SPRY"/>
</dbReference>
<feature type="domain" description="Fibronectin type-III" evidence="2">
    <location>
        <begin position="39"/>
        <end position="143"/>
    </location>
</feature>
<feature type="region of interest" description="Disordered" evidence="1">
    <location>
        <begin position="174"/>
        <end position="258"/>
    </location>
</feature>
<evidence type="ECO:0000313" key="4">
    <source>
        <dbReference type="Proteomes" id="UP000694403"/>
    </source>
</evidence>
<dbReference type="GO" id="GO:0005874">
    <property type="term" value="C:microtubule"/>
    <property type="evidence" value="ECO:0007669"/>
    <property type="project" value="TreeGrafter"/>
</dbReference>
<dbReference type="SMART" id="SM00060">
    <property type="entry name" value="FN3"/>
    <property type="match status" value="1"/>
</dbReference>
<dbReference type="PANTHER" id="PTHR24099:SF4">
    <property type="entry name" value="FIBRONECTIN TYPE III AND SPRY DOMAIN-CONTAINING PROTEIN 1"/>
    <property type="match status" value="1"/>
</dbReference>
<dbReference type="CDD" id="cd00063">
    <property type="entry name" value="FN3"/>
    <property type="match status" value="1"/>
</dbReference>
<dbReference type="Pfam" id="PF00041">
    <property type="entry name" value="fn3"/>
    <property type="match status" value="1"/>
</dbReference>
<dbReference type="GO" id="GO:0051302">
    <property type="term" value="P:regulation of cell division"/>
    <property type="evidence" value="ECO:0007669"/>
    <property type="project" value="TreeGrafter"/>
</dbReference>
<organism evidence="3 4">
    <name type="scientific">Chelydra serpentina</name>
    <name type="common">Snapping turtle</name>
    <name type="synonym">Testudo serpentina</name>
    <dbReference type="NCBI Taxonomy" id="8475"/>
    <lineage>
        <taxon>Eukaryota</taxon>
        <taxon>Metazoa</taxon>
        <taxon>Chordata</taxon>
        <taxon>Craniata</taxon>
        <taxon>Vertebrata</taxon>
        <taxon>Euteleostomi</taxon>
        <taxon>Archelosauria</taxon>
        <taxon>Testudinata</taxon>
        <taxon>Testudines</taxon>
        <taxon>Cryptodira</taxon>
        <taxon>Durocryptodira</taxon>
        <taxon>Americhelydia</taxon>
        <taxon>Chelydroidea</taxon>
        <taxon>Chelydridae</taxon>
        <taxon>Chelydra</taxon>
    </lineage>
</organism>
<dbReference type="GO" id="GO:0060236">
    <property type="term" value="P:regulation of mitotic spindle organization"/>
    <property type="evidence" value="ECO:0007669"/>
    <property type="project" value="TreeGrafter"/>
</dbReference>
<dbReference type="Gene3D" id="2.60.40.10">
    <property type="entry name" value="Immunoglobulins"/>
    <property type="match status" value="1"/>
</dbReference>
<protein>
    <submittedName>
        <fullName evidence="3">Fibronectin type III and SPRY domain containing 1</fullName>
    </submittedName>
</protein>
<feature type="compositionally biased region" description="Basic and acidic residues" evidence="1">
    <location>
        <begin position="193"/>
        <end position="203"/>
    </location>
</feature>
<evidence type="ECO:0000259" key="2">
    <source>
        <dbReference type="PROSITE" id="PS50853"/>
    </source>
</evidence>
<dbReference type="InterPro" id="IPR013783">
    <property type="entry name" value="Ig-like_fold"/>
</dbReference>
<dbReference type="SUPFAM" id="SSF49265">
    <property type="entry name" value="Fibronectin type III"/>
    <property type="match status" value="1"/>
</dbReference>
<dbReference type="PROSITE" id="PS50853">
    <property type="entry name" value="FN3"/>
    <property type="match status" value="1"/>
</dbReference>
<dbReference type="FunFam" id="2.60.40.10:FF:000566">
    <property type="entry name" value="fibronectin type III and SPRY domain-containing protein 1"/>
    <property type="match status" value="1"/>
</dbReference>
<dbReference type="GO" id="GO:0008017">
    <property type="term" value="F:microtubule binding"/>
    <property type="evidence" value="ECO:0007669"/>
    <property type="project" value="TreeGrafter"/>
</dbReference>
<dbReference type="AlphaFoldDB" id="A0A8C3S3E7"/>
<name>A0A8C3S3E7_CHESE</name>
<dbReference type="Ensembl" id="ENSCSRT00000008184.1">
    <property type="protein sequence ID" value="ENSCSRP00000007919.1"/>
    <property type="gene ID" value="ENSCSRG00000005819.1"/>
</dbReference>
<dbReference type="InterPro" id="IPR003961">
    <property type="entry name" value="FN3_dom"/>
</dbReference>
<reference evidence="3" key="1">
    <citation type="submission" date="2025-08" db="UniProtKB">
        <authorList>
            <consortium name="Ensembl"/>
        </authorList>
    </citation>
    <scope>IDENTIFICATION</scope>
</reference>
<sequence>MAPAFRLSLKAKVSDNMSHLMVDFTQERRMLQSLKFLPVPSAPEIDMAESLVADNCVTLVWRMPDEDSKIDHYVLENRKTNFEGPPRVKEDQPWMVIEGIKQTEYTLTGLKFDMKYMNFRVKACNKAVAGEFSEPVTLETRAFMFRLDASTCHQNLKVEELSVEWDAMGGKVQDIKAREKDGKGRTAPGPLHGGDRRAEDSRRLGARHVLSQRPQPQRAKGERQALGQTQPGAGGWSTGPVMDQSYGTDPRGSWRKPGCRTHPLSCSQGTGTWGAWTMGPAVGRSQGVGPWPVTEMAG</sequence>
<reference evidence="3" key="2">
    <citation type="submission" date="2025-09" db="UniProtKB">
        <authorList>
            <consortium name="Ensembl"/>
        </authorList>
    </citation>
    <scope>IDENTIFICATION</scope>
</reference>
<evidence type="ECO:0000313" key="3">
    <source>
        <dbReference type="Ensembl" id="ENSCSRP00000007919.1"/>
    </source>
</evidence>
<keyword evidence="4" id="KW-1185">Reference proteome</keyword>
<dbReference type="InterPro" id="IPR036116">
    <property type="entry name" value="FN3_sf"/>
</dbReference>
<evidence type="ECO:0000256" key="1">
    <source>
        <dbReference type="SAM" id="MobiDB-lite"/>
    </source>
</evidence>
<dbReference type="PANTHER" id="PTHR24099">
    <property type="entry name" value="E3 UBIQUITIN-PROTEIN LIGASE TRIM36-RELATED"/>
    <property type="match status" value="1"/>
</dbReference>
<feature type="compositionally biased region" description="Basic and acidic residues" evidence="1">
    <location>
        <begin position="174"/>
        <end position="184"/>
    </location>
</feature>